<dbReference type="Proteomes" id="UP000193391">
    <property type="component" value="Unassembled WGS sequence"/>
</dbReference>
<dbReference type="InterPro" id="IPR032710">
    <property type="entry name" value="NTF2-like_dom_sf"/>
</dbReference>
<protein>
    <recommendedName>
        <fullName evidence="3">SnoaL-like domain-containing protein</fullName>
    </recommendedName>
</protein>
<dbReference type="RefSeq" id="WP_085583472.1">
    <property type="nucleotide sequence ID" value="NZ_JFKA01000005.1"/>
</dbReference>
<comment type="caution">
    <text evidence="1">The sequence shown here is derived from an EMBL/GenBank/DDBJ whole genome shotgun (WGS) entry which is preliminary data.</text>
</comment>
<evidence type="ECO:0008006" key="3">
    <source>
        <dbReference type="Google" id="ProtNLM"/>
    </source>
</evidence>
<dbReference type="EMBL" id="JFKA01000005">
    <property type="protein sequence ID" value="OSQ38023.1"/>
    <property type="molecule type" value="Genomic_DNA"/>
</dbReference>
<sequence length="162" mass="18378">MTADQTCPFPTKDADRNAIWEMLVPRDITAFVLADWALVENDFAANGFYAIDAHTSANPDDWTLAFPDLLAYRETWLTQARAGQSTDYAEPLFDAIFAATKLEHIEINGDRALARKHFNGSIKKADGSEDRLLWKTHYYCQKGADKKWRITGFIGYLPNKDV</sequence>
<organism evidence="1 2">
    <name type="scientific">Thalassospira mesophila</name>
    <dbReference type="NCBI Taxonomy" id="1293891"/>
    <lineage>
        <taxon>Bacteria</taxon>
        <taxon>Pseudomonadati</taxon>
        <taxon>Pseudomonadota</taxon>
        <taxon>Alphaproteobacteria</taxon>
        <taxon>Rhodospirillales</taxon>
        <taxon>Thalassospiraceae</taxon>
        <taxon>Thalassospira</taxon>
    </lineage>
</organism>
<keyword evidence="2" id="KW-1185">Reference proteome</keyword>
<dbReference type="OrthoDB" id="5817554at2"/>
<accession>A0A1Y2L116</accession>
<name>A0A1Y2L116_9PROT</name>
<reference evidence="1 2" key="1">
    <citation type="submission" date="2014-03" db="EMBL/GenBank/DDBJ databases">
        <title>The draft genome sequence of Thalassospira mesophila JCM 18969.</title>
        <authorList>
            <person name="Lai Q."/>
            <person name="Shao Z."/>
        </authorList>
    </citation>
    <scope>NUCLEOTIDE SEQUENCE [LARGE SCALE GENOMIC DNA]</scope>
    <source>
        <strain evidence="1 2">JCM 18969</strain>
    </source>
</reference>
<proteinExistence type="predicted"/>
<dbReference type="SUPFAM" id="SSF54427">
    <property type="entry name" value="NTF2-like"/>
    <property type="match status" value="1"/>
</dbReference>
<evidence type="ECO:0000313" key="1">
    <source>
        <dbReference type="EMBL" id="OSQ38023.1"/>
    </source>
</evidence>
<dbReference type="STRING" id="1293891.TMES_13775"/>
<gene>
    <name evidence="1" type="ORF">TMES_13775</name>
</gene>
<dbReference type="AlphaFoldDB" id="A0A1Y2L116"/>
<evidence type="ECO:0000313" key="2">
    <source>
        <dbReference type="Proteomes" id="UP000193391"/>
    </source>
</evidence>